<keyword evidence="3" id="KW-1185">Reference proteome</keyword>
<gene>
    <name evidence="2" type="ORF">B0T25DRAFT_529491</name>
</gene>
<dbReference type="AlphaFoldDB" id="A0AAJ0HWW9"/>
<feature type="region of interest" description="Disordered" evidence="1">
    <location>
        <begin position="83"/>
        <end position="115"/>
    </location>
</feature>
<protein>
    <submittedName>
        <fullName evidence="2">Uncharacterized protein</fullName>
    </submittedName>
</protein>
<name>A0AAJ0HWW9_9PEZI</name>
<reference evidence="2" key="1">
    <citation type="journal article" date="2023" name="Mol. Phylogenet. Evol.">
        <title>Genome-scale phylogeny and comparative genomics of the fungal order Sordariales.</title>
        <authorList>
            <person name="Hensen N."/>
            <person name="Bonometti L."/>
            <person name="Westerberg I."/>
            <person name="Brannstrom I.O."/>
            <person name="Guillou S."/>
            <person name="Cros-Aarteil S."/>
            <person name="Calhoun S."/>
            <person name="Haridas S."/>
            <person name="Kuo A."/>
            <person name="Mondo S."/>
            <person name="Pangilinan J."/>
            <person name="Riley R."/>
            <person name="LaButti K."/>
            <person name="Andreopoulos B."/>
            <person name="Lipzen A."/>
            <person name="Chen C."/>
            <person name="Yan M."/>
            <person name="Daum C."/>
            <person name="Ng V."/>
            <person name="Clum A."/>
            <person name="Steindorff A."/>
            <person name="Ohm R.A."/>
            <person name="Martin F."/>
            <person name="Silar P."/>
            <person name="Natvig D.O."/>
            <person name="Lalanne C."/>
            <person name="Gautier V."/>
            <person name="Ament-Velasquez S.L."/>
            <person name="Kruys A."/>
            <person name="Hutchinson M.I."/>
            <person name="Powell A.J."/>
            <person name="Barry K."/>
            <person name="Miller A.N."/>
            <person name="Grigoriev I.V."/>
            <person name="Debuchy R."/>
            <person name="Gladieux P."/>
            <person name="Hiltunen Thoren M."/>
            <person name="Johannesson H."/>
        </authorList>
    </citation>
    <scope>NUCLEOTIDE SEQUENCE</scope>
    <source>
        <strain evidence="2">CBS 955.72</strain>
    </source>
</reference>
<sequence>MESVEDTDILRLQILSQPPSAQELNVGFHKVMRNTMYKWAKGKGFDINPVTFNANIFWLRGQGMKISERMVAVLIFVRRPRPRGDEGAKGTAAVTTVQEEPPSKGIIRSPKAGGGTTESWFECQVGEMILLHSGERVLLREDAGKDRDICFYCIAHRTI</sequence>
<reference evidence="2" key="2">
    <citation type="submission" date="2023-06" db="EMBL/GenBank/DDBJ databases">
        <authorList>
            <consortium name="Lawrence Berkeley National Laboratory"/>
            <person name="Haridas S."/>
            <person name="Hensen N."/>
            <person name="Bonometti L."/>
            <person name="Westerberg I."/>
            <person name="Brannstrom I.O."/>
            <person name="Guillou S."/>
            <person name="Cros-Aarteil S."/>
            <person name="Calhoun S."/>
            <person name="Kuo A."/>
            <person name="Mondo S."/>
            <person name="Pangilinan J."/>
            <person name="Riley R."/>
            <person name="Labutti K."/>
            <person name="Andreopoulos B."/>
            <person name="Lipzen A."/>
            <person name="Chen C."/>
            <person name="Yanf M."/>
            <person name="Daum C."/>
            <person name="Ng V."/>
            <person name="Clum A."/>
            <person name="Steindorff A."/>
            <person name="Ohm R."/>
            <person name="Martin F."/>
            <person name="Silar P."/>
            <person name="Natvig D."/>
            <person name="Lalanne C."/>
            <person name="Gautier V."/>
            <person name="Ament-Velasquez S.L."/>
            <person name="Kruys A."/>
            <person name="Hutchinson M.I."/>
            <person name="Powell A.J."/>
            <person name="Barry K."/>
            <person name="Miller A.N."/>
            <person name="Grigoriev I.V."/>
            <person name="Debuchy R."/>
            <person name="Gladieux P."/>
            <person name="Thoren M.H."/>
            <person name="Johannesson H."/>
        </authorList>
    </citation>
    <scope>NUCLEOTIDE SEQUENCE</scope>
    <source>
        <strain evidence="2">CBS 955.72</strain>
    </source>
</reference>
<comment type="caution">
    <text evidence="2">The sequence shown here is derived from an EMBL/GenBank/DDBJ whole genome shotgun (WGS) entry which is preliminary data.</text>
</comment>
<dbReference type="EMBL" id="JAUIQD010000001">
    <property type="protein sequence ID" value="KAK3364182.1"/>
    <property type="molecule type" value="Genomic_DNA"/>
</dbReference>
<dbReference type="Proteomes" id="UP001275084">
    <property type="component" value="Unassembled WGS sequence"/>
</dbReference>
<proteinExistence type="predicted"/>
<evidence type="ECO:0000256" key="1">
    <source>
        <dbReference type="SAM" id="MobiDB-lite"/>
    </source>
</evidence>
<evidence type="ECO:0000313" key="2">
    <source>
        <dbReference type="EMBL" id="KAK3364182.1"/>
    </source>
</evidence>
<evidence type="ECO:0000313" key="3">
    <source>
        <dbReference type="Proteomes" id="UP001275084"/>
    </source>
</evidence>
<organism evidence="2 3">
    <name type="scientific">Lasiosphaeria hispida</name>
    <dbReference type="NCBI Taxonomy" id="260671"/>
    <lineage>
        <taxon>Eukaryota</taxon>
        <taxon>Fungi</taxon>
        <taxon>Dikarya</taxon>
        <taxon>Ascomycota</taxon>
        <taxon>Pezizomycotina</taxon>
        <taxon>Sordariomycetes</taxon>
        <taxon>Sordariomycetidae</taxon>
        <taxon>Sordariales</taxon>
        <taxon>Lasiosphaeriaceae</taxon>
        <taxon>Lasiosphaeria</taxon>
    </lineage>
</organism>
<accession>A0AAJ0HWW9</accession>